<dbReference type="Proteomes" id="UP000327013">
    <property type="component" value="Chromosome 7"/>
</dbReference>
<dbReference type="EMBL" id="CM017327">
    <property type="protein sequence ID" value="KAE8098386.1"/>
    <property type="molecule type" value="Genomic_DNA"/>
</dbReference>
<feature type="chain" id="PRO_5024346702" description="Thaumatin-like protein" evidence="2">
    <location>
        <begin position="21"/>
        <end position="434"/>
    </location>
</feature>
<accession>A0A5N6RJB3</accession>
<dbReference type="PANTHER" id="PTHR31048">
    <property type="entry name" value="OS03G0233200 PROTEIN"/>
    <property type="match status" value="1"/>
</dbReference>
<evidence type="ECO:0000256" key="1">
    <source>
        <dbReference type="ARBA" id="ARBA00010607"/>
    </source>
</evidence>
<keyword evidence="2" id="KW-0732">Signal</keyword>
<proteinExistence type="inferred from homology"/>
<protein>
    <recommendedName>
        <fullName evidence="5">Thaumatin-like protein</fullName>
    </recommendedName>
</protein>
<dbReference type="InterPro" id="IPR001938">
    <property type="entry name" value="Thaumatin"/>
</dbReference>
<dbReference type="Pfam" id="PF00314">
    <property type="entry name" value="Thaumatin"/>
    <property type="match status" value="1"/>
</dbReference>
<evidence type="ECO:0008006" key="5">
    <source>
        <dbReference type="Google" id="ProtNLM"/>
    </source>
</evidence>
<evidence type="ECO:0000313" key="4">
    <source>
        <dbReference type="Proteomes" id="UP000327013"/>
    </source>
</evidence>
<gene>
    <name evidence="3" type="ORF">FH972_016455</name>
</gene>
<dbReference type="AlphaFoldDB" id="A0A5N6RJB3"/>
<organism evidence="3 4">
    <name type="scientific">Carpinus fangiana</name>
    <dbReference type="NCBI Taxonomy" id="176857"/>
    <lineage>
        <taxon>Eukaryota</taxon>
        <taxon>Viridiplantae</taxon>
        <taxon>Streptophyta</taxon>
        <taxon>Embryophyta</taxon>
        <taxon>Tracheophyta</taxon>
        <taxon>Spermatophyta</taxon>
        <taxon>Magnoliopsida</taxon>
        <taxon>eudicotyledons</taxon>
        <taxon>Gunneridae</taxon>
        <taxon>Pentapetalae</taxon>
        <taxon>rosids</taxon>
        <taxon>fabids</taxon>
        <taxon>Fagales</taxon>
        <taxon>Betulaceae</taxon>
        <taxon>Carpinus</taxon>
    </lineage>
</organism>
<evidence type="ECO:0000313" key="3">
    <source>
        <dbReference type="EMBL" id="KAE8098386.1"/>
    </source>
</evidence>
<comment type="similarity">
    <text evidence="1">Belongs to the thaumatin family.</text>
</comment>
<dbReference type="Gene3D" id="2.60.110.10">
    <property type="entry name" value="Thaumatin"/>
    <property type="match status" value="2"/>
</dbReference>
<keyword evidence="4" id="KW-1185">Reference proteome</keyword>
<dbReference type="PRINTS" id="PR00347">
    <property type="entry name" value="THAUMATIN"/>
</dbReference>
<dbReference type="SUPFAM" id="SSF49870">
    <property type="entry name" value="Osmotin, thaumatin-like protein"/>
    <property type="match status" value="2"/>
</dbReference>
<evidence type="ECO:0000256" key="2">
    <source>
        <dbReference type="SAM" id="SignalP"/>
    </source>
</evidence>
<name>A0A5N6RJB3_9ROSI</name>
<reference evidence="3 4" key="1">
    <citation type="submission" date="2019-06" db="EMBL/GenBank/DDBJ databases">
        <title>A chromosomal-level reference genome of Carpinus fangiana (Coryloideae, Betulaceae).</title>
        <authorList>
            <person name="Yang X."/>
            <person name="Wang Z."/>
            <person name="Zhang L."/>
            <person name="Hao G."/>
            <person name="Liu J."/>
            <person name="Yang Y."/>
        </authorList>
    </citation>
    <scope>NUCLEOTIDE SEQUENCE [LARGE SCALE GENOMIC DNA]</scope>
    <source>
        <strain evidence="3">Cfa_2016G</strain>
        <tissue evidence="3">Leaf</tissue>
    </source>
</reference>
<dbReference type="OrthoDB" id="430315at2759"/>
<dbReference type="SMART" id="SM00205">
    <property type="entry name" value="THN"/>
    <property type="match status" value="2"/>
</dbReference>
<sequence>MANRALVNLLLLLLIKGAHSDVYFYYENKCSYPVWLAARPSVGDSDPERGVETLYIFPMPDQWSGSIWARTKCSFNASYYFSCETGDCGSGIKECQNPPPALPVTLLNFVIKLPVVSYEVSLNHGFNVPVRIKPDGGSLINGAGPCPVVDCIGDIASVCPSPLVAKNRDGRYVGCYSACDVFKNPRACQPNAYSKTFKQVCKLAHTYPGGHSDIIFKYENQCNYTVWLSARPSVSDADPESGPGTLEIFTMPDQWTGSIWVRTKCSFNDSYYFSCETGDCGSGTQDCQSPPPTYPVTLMNFDIKTPAVSYEVSLNHGHNVPVRIQPDGGSLVGGRAPCPVVDCVEDISNVCPSPLVATNKDGWYVGCYSACDALKDPKYCCTGNFSSPAACQPNDYSKTFKQLCKLAHTYPHDNDPPTYKCSGATSYNITFCPF</sequence>
<dbReference type="InterPro" id="IPR037176">
    <property type="entry name" value="Osmotin/thaumatin-like_sf"/>
</dbReference>
<feature type="signal peptide" evidence="2">
    <location>
        <begin position="1"/>
        <end position="20"/>
    </location>
</feature>
<dbReference type="PROSITE" id="PS51367">
    <property type="entry name" value="THAUMATIN_2"/>
    <property type="match status" value="2"/>
</dbReference>